<dbReference type="Proteomes" id="UP000664132">
    <property type="component" value="Unassembled WGS sequence"/>
</dbReference>
<protein>
    <submittedName>
        <fullName evidence="2">Uncharacterized protein</fullName>
    </submittedName>
</protein>
<accession>A0A8H8BWC2</accession>
<evidence type="ECO:0000313" key="3">
    <source>
        <dbReference type="Proteomes" id="UP000664132"/>
    </source>
</evidence>
<keyword evidence="3" id="KW-1185">Reference proteome</keyword>
<comment type="caution">
    <text evidence="2">The sequence shown here is derived from an EMBL/GenBank/DDBJ whole genome shotgun (WGS) entry which is preliminary data.</text>
</comment>
<feature type="region of interest" description="Disordered" evidence="1">
    <location>
        <begin position="212"/>
        <end position="257"/>
    </location>
</feature>
<dbReference type="AlphaFoldDB" id="A0A8H8BWC2"/>
<organism evidence="2 3">
    <name type="scientific">Cadophora malorum</name>
    <dbReference type="NCBI Taxonomy" id="108018"/>
    <lineage>
        <taxon>Eukaryota</taxon>
        <taxon>Fungi</taxon>
        <taxon>Dikarya</taxon>
        <taxon>Ascomycota</taxon>
        <taxon>Pezizomycotina</taxon>
        <taxon>Leotiomycetes</taxon>
        <taxon>Helotiales</taxon>
        <taxon>Ploettnerulaceae</taxon>
        <taxon>Cadophora</taxon>
    </lineage>
</organism>
<feature type="region of interest" description="Disordered" evidence="1">
    <location>
        <begin position="275"/>
        <end position="336"/>
    </location>
</feature>
<feature type="compositionally biased region" description="Basic and acidic residues" evidence="1">
    <location>
        <begin position="102"/>
        <end position="121"/>
    </location>
</feature>
<name>A0A8H8BWC2_9HELO</name>
<feature type="compositionally biased region" description="Polar residues" evidence="1">
    <location>
        <begin position="242"/>
        <end position="257"/>
    </location>
</feature>
<dbReference type="EMBL" id="JAFJYH010000005">
    <property type="protein sequence ID" value="KAG4426083.1"/>
    <property type="molecule type" value="Genomic_DNA"/>
</dbReference>
<evidence type="ECO:0000256" key="1">
    <source>
        <dbReference type="SAM" id="MobiDB-lite"/>
    </source>
</evidence>
<evidence type="ECO:0000313" key="2">
    <source>
        <dbReference type="EMBL" id="KAG4426083.1"/>
    </source>
</evidence>
<proteinExistence type="predicted"/>
<sequence>MANQQSLTTAMDSMTLIHNSSSKLPAKPMTTPPSRPRAMQDRFPPSRVTESEILGQWEGDHFGTGQPQERSTPAEWQDFAQENTPKTLPSLKGRNYGAPGVSRKENWSARPGHEKQLERQRVPNLPTNPQLPAAPTRGPAKAESRSRPYEQRIAATDRFPQDVTLRKRKSENHDDRKWGPPGNTHQPKRASPDRPSPISAALSDDVVSNEIATTGDNIQHSRKQSFDHWVSSRTRPHVVAPNGTTIIPSSFQTRKPTPQYQSFAITLSEDNAQIEVNSIPKSQSRGSSLTRAPPSLPQQTPSLPQQRTPKTAPCTPVPTDKLITSSPPKSRAKTTDDIARRLIFAGIGAGRVPKRTEEELKQRQEEQEKRRVQREEREKLGKEEVMKWCGLDVVKPELKLATQSPVKKDLIQTSDARYGEIELTRFKGNDIQW</sequence>
<feature type="region of interest" description="Disordered" evidence="1">
    <location>
        <begin position="1"/>
        <end position="200"/>
    </location>
</feature>
<feature type="compositionally biased region" description="Polar residues" evidence="1">
    <location>
        <begin position="1"/>
        <end position="23"/>
    </location>
</feature>
<feature type="compositionally biased region" description="Low complexity" evidence="1">
    <location>
        <begin position="297"/>
        <end position="309"/>
    </location>
</feature>
<dbReference type="OrthoDB" id="3562695at2759"/>
<gene>
    <name evidence="2" type="ORF">IFR04_000790</name>
</gene>
<feature type="region of interest" description="Disordered" evidence="1">
    <location>
        <begin position="354"/>
        <end position="378"/>
    </location>
</feature>
<reference evidence="2" key="1">
    <citation type="submission" date="2021-02" db="EMBL/GenBank/DDBJ databases">
        <title>Genome sequence Cadophora malorum strain M34.</title>
        <authorList>
            <person name="Stefanovic E."/>
            <person name="Vu D."/>
            <person name="Scully C."/>
            <person name="Dijksterhuis J."/>
            <person name="Roader J."/>
            <person name="Houbraken J."/>
        </authorList>
    </citation>
    <scope>NUCLEOTIDE SEQUENCE</scope>
    <source>
        <strain evidence="2">M34</strain>
    </source>
</reference>
<feature type="compositionally biased region" description="Basic and acidic residues" evidence="1">
    <location>
        <begin position="140"/>
        <end position="150"/>
    </location>
</feature>
<feature type="compositionally biased region" description="Polar residues" evidence="1">
    <location>
        <begin position="275"/>
        <end position="290"/>
    </location>
</feature>